<keyword evidence="7 11" id="KW-0963">Cytoplasm</keyword>
<comment type="similarity">
    <text evidence="6">In the N-terminal section; belongs to the PRA-CH family.</text>
</comment>
<evidence type="ECO:0000313" key="13">
    <source>
        <dbReference type="EMBL" id="BAU90976.1"/>
    </source>
</evidence>
<dbReference type="UniPathway" id="UPA00031">
    <property type="reaction ID" value="UER00008"/>
</dbReference>
<dbReference type="PANTHER" id="PTHR42945">
    <property type="entry name" value="HISTIDINE BIOSYNTHESIS BIFUNCTIONAL PROTEIN"/>
    <property type="match status" value="1"/>
</dbReference>
<sequence>MTERFASPGSRAEVEEGARLTPRFGPDGLLACIAVDARDGRVLMLAHMNAEALARTLETGEAWYWSRSRGELWHKGATSGQIQRIVEMRVDCDQDALLIRVEVGGDGGCCHTGRRSCFYRAVERDPATGAVALVPANPDR</sequence>
<dbReference type="RefSeq" id="WP_096485214.1">
    <property type="nucleotide sequence ID" value="NZ_AP014809.1"/>
</dbReference>
<feature type="binding site" evidence="11">
    <location>
        <position position="117"/>
    </location>
    <ligand>
        <name>Zn(2+)</name>
        <dbReference type="ChEBI" id="CHEBI:29105"/>
        <note>ligand shared between dimeric partners</note>
    </ligand>
</feature>
<comment type="pathway">
    <text evidence="3 11">Amino-acid biosynthesis; L-histidine biosynthesis; L-histidine from 5-phospho-alpha-D-ribose 1-diphosphate: step 3/9.</text>
</comment>
<dbReference type="Gene3D" id="3.10.20.810">
    <property type="entry name" value="Phosphoribosyl-AMP cyclohydrolase"/>
    <property type="match status" value="1"/>
</dbReference>
<dbReference type="PANTHER" id="PTHR42945:SF1">
    <property type="entry name" value="HISTIDINE BIOSYNTHESIS BIFUNCTIONAL PROTEIN HIS7"/>
    <property type="match status" value="1"/>
</dbReference>
<dbReference type="GO" id="GO:0008270">
    <property type="term" value="F:zinc ion binding"/>
    <property type="evidence" value="ECO:0007669"/>
    <property type="project" value="UniProtKB-UniRule"/>
</dbReference>
<dbReference type="Proteomes" id="UP000218288">
    <property type="component" value="Chromosome"/>
</dbReference>
<dbReference type="InterPro" id="IPR026660">
    <property type="entry name" value="PRA-CH"/>
</dbReference>
<dbReference type="NCBIfam" id="NF000768">
    <property type="entry name" value="PRK00051.1"/>
    <property type="match status" value="1"/>
</dbReference>
<comment type="subcellular location">
    <subcellularLocation>
        <location evidence="11">Cytoplasm</location>
    </subcellularLocation>
</comment>
<feature type="binding site" evidence="11">
    <location>
        <position position="93"/>
    </location>
    <ligand>
        <name>Mg(2+)</name>
        <dbReference type="ChEBI" id="CHEBI:18420"/>
    </ligand>
</feature>
<dbReference type="InterPro" id="IPR002496">
    <property type="entry name" value="PRib_AMP_CycHydrolase_dom"/>
</dbReference>
<feature type="domain" description="Phosphoribosyl-AMP cyclohydrolase" evidence="12">
    <location>
        <begin position="44"/>
        <end position="119"/>
    </location>
</feature>
<feature type="binding site" evidence="11">
    <location>
        <position position="95"/>
    </location>
    <ligand>
        <name>Mg(2+)</name>
        <dbReference type="ChEBI" id="CHEBI:18420"/>
    </ligand>
</feature>
<dbReference type="GO" id="GO:0000287">
    <property type="term" value="F:magnesium ion binding"/>
    <property type="evidence" value="ECO:0007669"/>
    <property type="project" value="UniProtKB-UniRule"/>
</dbReference>
<comment type="catalytic activity">
    <reaction evidence="2">
        <text>1-(5-phospho-beta-D-ribosyl)-ATP + H2O = 1-(5-phospho-beta-D-ribosyl)-5'-AMP + diphosphate + H(+)</text>
        <dbReference type="Rhea" id="RHEA:22828"/>
        <dbReference type="ChEBI" id="CHEBI:15377"/>
        <dbReference type="ChEBI" id="CHEBI:15378"/>
        <dbReference type="ChEBI" id="CHEBI:33019"/>
        <dbReference type="ChEBI" id="CHEBI:59457"/>
        <dbReference type="ChEBI" id="CHEBI:73183"/>
        <dbReference type="EC" id="3.6.1.31"/>
    </reaction>
</comment>
<evidence type="ECO:0000256" key="6">
    <source>
        <dbReference type="ARBA" id="ARBA00008299"/>
    </source>
</evidence>
<feature type="binding site" evidence="11">
    <location>
        <position position="91"/>
    </location>
    <ligand>
        <name>Mg(2+)</name>
        <dbReference type="ChEBI" id="CHEBI:18420"/>
    </ligand>
</feature>
<dbReference type="SUPFAM" id="SSF141734">
    <property type="entry name" value="HisI-like"/>
    <property type="match status" value="1"/>
</dbReference>
<keyword evidence="10 11" id="KW-0368">Histidine biosynthesis</keyword>
<keyword evidence="8 11" id="KW-0028">Amino-acid biosynthesis</keyword>
<dbReference type="GO" id="GO:0004635">
    <property type="term" value="F:phosphoribosyl-AMP cyclohydrolase activity"/>
    <property type="evidence" value="ECO:0007669"/>
    <property type="project" value="UniProtKB-UniRule"/>
</dbReference>
<evidence type="ECO:0000256" key="1">
    <source>
        <dbReference type="ARBA" id="ARBA00000024"/>
    </source>
</evidence>
<feature type="binding site" evidence="11">
    <location>
        <position position="110"/>
    </location>
    <ligand>
        <name>Zn(2+)</name>
        <dbReference type="ChEBI" id="CHEBI:29105"/>
        <note>ligand shared between dimeric partners</note>
    </ligand>
</feature>
<organism evidence="13 14">
    <name type="scientific">Methylorubrum populi</name>
    <dbReference type="NCBI Taxonomy" id="223967"/>
    <lineage>
        <taxon>Bacteria</taxon>
        <taxon>Pseudomonadati</taxon>
        <taxon>Pseudomonadota</taxon>
        <taxon>Alphaproteobacteria</taxon>
        <taxon>Hyphomicrobiales</taxon>
        <taxon>Methylobacteriaceae</taxon>
        <taxon>Methylorubrum</taxon>
    </lineage>
</organism>
<dbReference type="OrthoDB" id="9795769at2"/>
<evidence type="ECO:0000256" key="9">
    <source>
        <dbReference type="ARBA" id="ARBA00022801"/>
    </source>
</evidence>
<comment type="cofactor">
    <cofactor evidence="11">
        <name>Mg(2+)</name>
        <dbReference type="ChEBI" id="CHEBI:18420"/>
    </cofactor>
    <text evidence="11">Binds 1 Mg(2+) ion per subunit.</text>
</comment>
<evidence type="ECO:0000256" key="8">
    <source>
        <dbReference type="ARBA" id="ARBA00022605"/>
    </source>
</evidence>
<evidence type="ECO:0000313" key="14">
    <source>
        <dbReference type="Proteomes" id="UP000218288"/>
    </source>
</evidence>
<comment type="similarity">
    <text evidence="5">In the C-terminal section; belongs to the PRA-PH family.</text>
</comment>
<evidence type="ECO:0000256" key="11">
    <source>
        <dbReference type="HAMAP-Rule" id="MF_01021"/>
    </source>
</evidence>
<comment type="subunit">
    <text evidence="11">Homodimer.</text>
</comment>
<feature type="binding site" evidence="11">
    <location>
        <position position="92"/>
    </location>
    <ligand>
        <name>Zn(2+)</name>
        <dbReference type="ChEBI" id="CHEBI:29105"/>
        <note>ligand shared between dimeric partners</note>
    </ligand>
</feature>
<dbReference type="GO" id="GO:0004636">
    <property type="term" value="F:phosphoribosyl-ATP diphosphatase activity"/>
    <property type="evidence" value="ECO:0007669"/>
    <property type="project" value="UniProtKB-EC"/>
</dbReference>
<dbReference type="GO" id="GO:0000105">
    <property type="term" value="P:L-histidine biosynthetic process"/>
    <property type="evidence" value="ECO:0007669"/>
    <property type="project" value="UniProtKB-UniRule"/>
</dbReference>
<evidence type="ECO:0000256" key="7">
    <source>
        <dbReference type="ARBA" id="ARBA00022490"/>
    </source>
</evidence>
<comment type="function">
    <text evidence="11">Catalyzes the hydrolysis of the adenine ring of phosphoribosyl-AMP.</text>
</comment>
<comment type="similarity">
    <text evidence="11">Belongs to the PRA-CH family.</text>
</comment>
<evidence type="ECO:0000256" key="3">
    <source>
        <dbReference type="ARBA" id="ARBA00005169"/>
    </source>
</evidence>
<evidence type="ECO:0000259" key="12">
    <source>
        <dbReference type="Pfam" id="PF01502"/>
    </source>
</evidence>
<proteinExistence type="inferred from homology"/>
<comment type="cofactor">
    <cofactor evidence="11">
        <name>Zn(2+)</name>
        <dbReference type="ChEBI" id="CHEBI:29105"/>
    </cofactor>
    <text evidence="11">Binds 1 zinc ion per subunit.</text>
</comment>
<keyword evidence="11" id="KW-0479">Metal-binding</keyword>
<dbReference type="AlphaFoldDB" id="A0A160PEJ3"/>
<gene>
    <name evidence="11" type="primary">hisI</name>
    <name evidence="13" type="ORF">MPPM_2371</name>
</gene>
<dbReference type="EC" id="3.5.4.19" evidence="11"/>
<dbReference type="Gene3D" id="4.10.80.70">
    <property type="match status" value="1"/>
</dbReference>
<dbReference type="FunFam" id="3.10.20.810:FF:000001">
    <property type="entry name" value="Histidine biosynthesis bifunctional protein HisIE"/>
    <property type="match status" value="1"/>
</dbReference>
<evidence type="ECO:0000256" key="5">
    <source>
        <dbReference type="ARBA" id="ARBA00007731"/>
    </source>
</evidence>
<comment type="catalytic activity">
    <reaction evidence="1 11">
        <text>1-(5-phospho-beta-D-ribosyl)-5'-AMP + H2O = 1-(5-phospho-beta-D-ribosyl)-5-[(5-phospho-beta-D-ribosylamino)methylideneamino]imidazole-4-carboxamide</text>
        <dbReference type="Rhea" id="RHEA:20049"/>
        <dbReference type="ChEBI" id="CHEBI:15377"/>
        <dbReference type="ChEBI" id="CHEBI:58435"/>
        <dbReference type="ChEBI" id="CHEBI:59457"/>
        <dbReference type="EC" id="3.5.4.19"/>
    </reaction>
</comment>
<accession>A0A160PEJ3</accession>
<keyword evidence="11" id="KW-0460">Magnesium</keyword>
<keyword evidence="9 11" id="KW-0378">Hydrolase</keyword>
<evidence type="ECO:0000256" key="2">
    <source>
        <dbReference type="ARBA" id="ARBA00001460"/>
    </source>
</evidence>
<protein>
    <recommendedName>
        <fullName evidence="11">Phosphoribosyl-AMP cyclohydrolase</fullName>
        <shortName evidence="11">PRA-CH</shortName>
        <ecNumber evidence="11">3.5.4.19</ecNumber>
    </recommendedName>
</protein>
<dbReference type="EMBL" id="AP014809">
    <property type="protein sequence ID" value="BAU90976.1"/>
    <property type="molecule type" value="Genomic_DNA"/>
</dbReference>
<dbReference type="HAMAP" id="MF_01021">
    <property type="entry name" value="HisI"/>
    <property type="match status" value="1"/>
</dbReference>
<dbReference type="GO" id="GO:0005737">
    <property type="term" value="C:cytoplasm"/>
    <property type="evidence" value="ECO:0007669"/>
    <property type="project" value="UniProtKB-SubCell"/>
</dbReference>
<dbReference type="InterPro" id="IPR038019">
    <property type="entry name" value="PRib_AMP_CycHydrolase_sf"/>
</dbReference>
<name>A0A160PEJ3_9HYPH</name>
<comment type="pathway">
    <text evidence="4">Amino-acid biosynthesis; L-histidine biosynthesis; L-histidine from 5-phospho-alpha-D-ribose 1-diphosphate: step 2/9.</text>
</comment>
<evidence type="ECO:0000256" key="10">
    <source>
        <dbReference type="ARBA" id="ARBA00023102"/>
    </source>
</evidence>
<dbReference type="Pfam" id="PF01502">
    <property type="entry name" value="PRA-CH"/>
    <property type="match status" value="1"/>
</dbReference>
<keyword evidence="11" id="KW-0862">Zinc</keyword>
<evidence type="ECO:0000256" key="4">
    <source>
        <dbReference type="ARBA" id="ARBA00005204"/>
    </source>
</evidence>
<reference evidence="13 14" key="1">
    <citation type="journal article" date="2016" name="Genome Announc.">
        <title>Complete Genome Sequence of Methylobacterium populi P-1M, Isolated from Pink-Pigmented Household Biofilm.</title>
        <authorList>
            <person name="Morohoshi T."/>
            <person name="Ikeda T."/>
        </authorList>
    </citation>
    <scope>NUCLEOTIDE SEQUENCE [LARGE SCALE GENOMIC DNA]</scope>
    <source>
        <strain evidence="13 14">P-1M</strain>
    </source>
</reference>